<organism evidence="2 3">
    <name type="scientific">Acinetobacter gyllenbergii CIP 110306 = MTCC 11365</name>
    <dbReference type="NCBI Taxonomy" id="1217657"/>
    <lineage>
        <taxon>Bacteria</taxon>
        <taxon>Pseudomonadati</taxon>
        <taxon>Pseudomonadota</taxon>
        <taxon>Gammaproteobacteria</taxon>
        <taxon>Moraxellales</taxon>
        <taxon>Moraxellaceae</taxon>
        <taxon>Acinetobacter</taxon>
    </lineage>
</organism>
<protein>
    <submittedName>
        <fullName evidence="2">Uncharacterized protein</fullName>
    </submittedName>
</protein>
<gene>
    <name evidence="2" type="ORF">F957_00050</name>
</gene>
<dbReference type="AlphaFoldDB" id="A0A829HMN1"/>
<accession>A0A829HMN1</accession>
<proteinExistence type="predicted"/>
<keyword evidence="1" id="KW-0472">Membrane</keyword>
<keyword evidence="1" id="KW-0812">Transmembrane</keyword>
<sequence length="58" mass="6590">MQRWNKLSTLWLLALCSIGGIIGMLLMDGMADVIFLMITLLPLLLAGWRAYLLQRGKR</sequence>
<dbReference type="GeneID" id="99062531"/>
<dbReference type="EMBL" id="ATGG01000001">
    <property type="protein sequence ID" value="EPF94595.1"/>
    <property type="molecule type" value="Genomic_DNA"/>
</dbReference>
<feature type="transmembrane region" description="Helical" evidence="1">
    <location>
        <begin position="7"/>
        <end position="27"/>
    </location>
</feature>
<name>A0A829HMN1_9GAMM</name>
<dbReference type="RefSeq" id="WP_016543210.1">
    <property type="nucleotide sequence ID" value="NZ_ASQH01000031.1"/>
</dbReference>
<comment type="caution">
    <text evidence="2">The sequence shown here is derived from an EMBL/GenBank/DDBJ whole genome shotgun (WGS) entry which is preliminary data.</text>
</comment>
<feature type="transmembrane region" description="Helical" evidence="1">
    <location>
        <begin position="33"/>
        <end position="52"/>
    </location>
</feature>
<evidence type="ECO:0000313" key="3">
    <source>
        <dbReference type="Proteomes" id="UP000014523"/>
    </source>
</evidence>
<evidence type="ECO:0000256" key="1">
    <source>
        <dbReference type="SAM" id="Phobius"/>
    </source>
</evidence>
<keyword evidence="1" id="KW-1133">Transmembrane helix</keyword>
<dbReference type="Proteomes" id="UP000014523">
    <property type="component" value="Unassembled WGS sequence"/>
</dbReference>
<evidence type="ECO:0000313" key="2">
    <source>
        <dbReference type="EMBL" id="EPF94595.1"/>
    </source>
</evidence>
<reference evidence="2 3" key="1">
    <citation type="submission" date="2013-06" db="EMBL/GenBank/DDBJ databases">
        <title>The Genome Sequence of Acinetobacter gyllenbergii CIP 110306.</title>
        <authorList>
            <consortium name="The Broad Institute Genome Sequencing Platform"/>
            <consortium name="The Broad Institute Genome Sequencing Center for Infectious Disease"/>
            <person name="Cerqueira G."/>
            <person name="Feldgarden M."/>
            <person name="Courvalin P."/>
            <person name="Perichon B."/>
            <person name="Grillot-Courvalin C."/>
            <person name="Clermont D."/>
            <person name="Rocha E."/>
            <person name="Yoon E.-J."/>
            <person name="Nemec A."/>
            <person name="Young S.K."/>
            <person name="Zeng Q."/>
            <person name="Gargeya S."/>
            <person name="Fitzgerald M."/>
            <person name="Abouelleil A."/>
            <person name="Alvarado L."/>
            <person name="Berlin A.M."/>
            <person name="Chapman S.B."/>
            <person name="Dewar J."/>
            <person name="Goldberg J."/>
            <person name="Griggs A."/>
            <person name="Gujja S."/>
            <person name="Hansen M."/>
            <person name="Howarth C."/>
            <person name="Imamovic A."/>
            <person name="Larimer J."/>
            <person name="McCowan C."/>
            <person name="Murphy C."/>
            <person name="Pearson M."/>
            <person name="Priest M."/>
            <person name="Roberts A."/>
            <person name="Saif S."/>
            <person name="Shea T."/>
            <person name="Sykes S."/>
            <person name="Wortman J."/>
            <person name="Nusbaum C."/>
            <person name="Birren B."/>
        </authorList>
    </citation>
    <scope>NUCLEOTIDE SEQUENCE [LARGE SCALE GENOMIC DNA]</scope>
    <source>
        <strain evidence="2 3">CIP 110306</strain>
    </source>
</reference>
<keyword evidence="3" id="KW-1185">Reference proteome</keyword>